<dbReference type="Proteomes" id="UP001438490">
    <property type="component" value="Segment"/>
</dbReference>
<reference evidence="1 2" key="1">
    <citation type="submission" date="2024-03" db="EMBL/GenBank/DDBJ databases">
        <title>Isolation and characterization of a phage collection against Pseudomonas putida.</title>
        <authorList>
            <person name="Brauer A."/>
            <person name="Rosendahl S."/>
            <person name="Kangsep A."/>
            <person name="Rikberg R."/>
            <person name="Lewanczyk A.C."/>
            <person name="Horak R."/>
            <person name="Tamman H."/>
        </authorList>
    </citation>
    <scope>NUCLEOTIDE SEQUENCE [LARGE SCALE GENOMIC DNA]</scope>
</reference>
<keyword evidence="2" id="KW-1185">Reference proteome</keyword>
<sequence length="157" mass="17732">MSFTFKVETRKLDSMIKRLDKLDGTQVDVGFFEEDAYGPENGNLPVAQVAYYNEYGTSLNPTRPFMQETFSEGINQKLLGKAMMKVFQSAIMNGRQVQRLLRELGSGAGDMLRDTILTYPGSNSAETIRRKGRNSPLRDTEFMLNSVKFQISKGSIR</sequence>
<organism evidence="1 2">
    <name type="scientific">Pseudomonas phage vB_PpuM-Amme-3</name>
    <dbReference type="NCBI Taxonomy" id="3132617"/>
    <lineage>
        <taxon>Viruses</taxon>
        <taxon>Duplodnaviria</taxon>
        <taxon>Heunggongvirae</taxon>
        <taxon>Uroviricota</taxon>
        <taxon>Caudoviricetes</taxon>
        <taxon>Vandenendeviridae</taxon>
        <taxon>Gorskivirinae</taxon>
        <taxon>Tartuvirus</taxon>
        <taxon>Tartuvirus amme3</taxon>
    </lineage>
</organism>
<accession>A0AAX4MX70</accession>
<proteinExistence type="predicted"/>
<dbReference type="EMBL" id="PP496413">
    <property type="protein sequence ID" value="WYV99004.1"/>
    <property type="molecule type" value="Genomic_DNA"/>
</dbReference>
<name>A0AAX4MX70_9CAUD</name>
<gene>
    <name evidence="1" type="ORF">Amme3_00008</name>
</gene>
<protein>
    <submittedName>
        <fullName evidence="1">Tail protein</fullName>
    </submittedName>
</protein>
<evidence type="ECO:0000313" key="2">
    <source>
        <dbReference type="Proteomes" id="UP001438490"/>
    </source>
</evidence>
<evidence type="ECO:0000313" key="1">
    <source>
        <dbReference type="EMBL" id="WYV99004.1"/>
    </source>
</evidence>